<dbReference type="RefSeq" id="WP_171474169.1">
    <property type="nucleotide sequence ID" value="NZ_CP053452.2"/>
</dbReference>
<name>A0A6M5Z1X1_9BACT</name>
<dbReference type="EMBL" id="CP053452">
    <property type="protein sequence ID" value="QJW99152.1"/>
    <property type="molecule type" value="Genomic_DNA"/>
</dbReference>
<gene>
    <name evidence="2" type="ORF">FTUN_6752</name>
</gene>
<organism evidence="2 3">
    <name type="scientific">Frigoriglobus tundricola</name>
    <dbReference type="NCBI Taxonomy" id="2774151"/>
    <lineage>
        <taxon>Bacteria</taxon>
        <taxon>Pseudomonadati</taxon>
        <taxon>Planctomycetota</taxon>
        <taxon>Planctomycetia</taxon>
        <taxon>Gemmatales</taxon>
        <taxon>Gemmataceae</taxon>
        <taxon>Frigoriglobus</taxon>
    </lineage>
</organism>
<dbReference type="Proteomes" id="UP000503447">
    <property type="component" value="Chromosome"/>
</dbReference>
<evidence type="ECO:0000313" key="3">
    <source>
        <dbReference type="Proteomes" id="UP000503447"/>
    </source>
</evidence>
<evidence type="ECO:0000313" key="2">
    <source>
        <dbReference type="EMBL" id="QJW99152.1"/>
    </source>
</evidence>
<reference evidence="3" key="1">
    <citation type="submission" date="2020-05" db="EMBL/GenBank/DDBJ databases">
        <title>Frigoriglobus tundricola gen. nov., sp. nov., a psychrotolerant cellulolytic planctomycete of the family Gemmataceae with two divergent copies of 16S rRNA gene.</title>
        <authorList>
            <person name="Kulichevskaya I.S."/>
            <person name="Ivanova A.A."/>
            <person name="Naumoff D.G."/>
            <person name="Beletsky A.V."/>
            <person name="Rijpstra W.I.C."/>
            <person name="Sinninghe Damste J.S."/>
            <person name="Mardanov A.V."/>
            <person name="Ravin N.V."/>
            <person name="Dedysh S.N."/>
        </authorList>
    </citation>
    <scope>NUCLEOTIDE SEQUENCE [LARGE SCALE GENOMIC DNA]</scope>
    <source>
        <strain evidence="3">PL17</strain>
    </source>
</reference>
<protein>
    <submittedName>
        <fullName evidence="2">Uncharacterized protein</fullName>
    </submittedName>
</protein>
<feature type="region of interest" description="Disordered" evidence="1">
    <location>
        <begin position="121"/>
        <end position="142"/>
    </location>
</feature>
<evidence type="ECO:0000256" key="1">
    <source>
        <dbReference type="SAM" id="MobiDB-lite"/>
    </source>
</evidence>
<feature type="region of interest" description="Disordered" evidence="1">
    <location>
        <begin position="458"/>
        <end position="490"/>
    </location>
</feature>
<proteinExistence type="predicted"/>
<accession>A0A6M5Z1X1</accession>
<dbReference type="KEGG" id="ftj:FTUN_6752"/>
<keyword evidence="3" id="KW-1185">Reference proteome</keyword>
<dbReference type="AlphaFoldDB" id="A0A6M5Z1X1"/>
<sequence length="490" mass="50821">MKTKYWLVVAAAVAVGGVTVYSRLTAGDPPLPKVPLTAEVARADAPQLALPPVILPPDEPLVMPPVPVTEAAAVPLPTQKLDTNATSPVTLASASEPVIPPVPDVPPVPVPSAPPVPVTPPLPTPGPLSPLPPMPAAPPVTPDPPVPSPITPVEPLVVPTVPPVAPTLPTTPVPAAPTLPTAPVPAPTLPPAPVLPSPDVTPTVPAPPAPNVPAPSVTPPVPTPQLLPPAAPTPVLPFAPVPAKPELKPVPADVRAPEALAVTGRFVVLQENKLIEGAVSVSDDTVFVNQGAITRKFPKGQVQFVADSRDEVHRFMVAKVPAASAAARLQVARWCMFNGLREQALAEARAVQKLPYDQRIVEQTRVHNAAADLARSLELSLKQYPVETAAVMAAPAAPTFPAELAPARPAPPVVLDPEPDVSPEAALVFGARVQPFLANRCTECHAKPDHAGPFKLVRVNPTDAGPQATRTNLPPWPASSARTTRPRARC</sequence>